<keyword evidence="1" id="KW-0862">Zinc</keyword>
<keyword evidence="5" id="KW-1185">Reference proteome</keyword>
<comment type="caution">
    <text evidence="4">The sequence shown here is derived from an EMBL/GenBank/DDBJ whole genome shotgun (WGS) entry which is preliminary data.</text>
</comment>
<dbReference type="Proteomes" id="UP000467700">
    <property type="component" value="Unassembled WGS sequence"/>
</dbReference>
<keyword evidence="1" id="KW-0479">Metal-binding</keyword>
<dbReference type="PROSITE" id="PS00028">
    <property type="entry name" value="ZINC_FINGER_C2H2_1"/>
    <property type="match status" value="1"/>
</dbReference>
<keyword evidence="1" id="KW-0863">Zinc-finger</keyword>
<dbReference type="OrthoDB" id="6418345at2759"/>
<dbReference type="EMBL" id="CACVBS010000079">
    <property type="protein sequence ID" value="CAA7269687.1"/>
    <property type="molecule type" value="Genomic_DNA"/>
</dbReference>
<evidence type="ECO:0000256" key="1">
    <source>
        <dbReference type="PROSITE-ProRule" id="PRU00042"/>
    </source>
</evidence>
<dbReference type="SMART" id="SM00355">
    <property type="entry name" value="ZnF_C2H2"/>
    <property type="match status" value="2"/>
</dbReference>
<dbReference type="AlphaFoldDB" id="A0A8S0WSC2"/>
<evidence type="ECO:0000256" key="2">
    <source>
        <dbReference type="SAM" id="MobiDB-lite"/>
    </source>
</evidence>
<gene>
    <name evidence="4" type="ORF">AAE3_LOCUS11787</name>
</gene>
<accession>A0A8S0WSC2</accession>
<reference evidence="4 5" key="1">
    <citation type="submission" date="2020-01" db="EMBL/GenBank/DDBJ databases">
        <authorList>
            <person name="Gupta K D."/>
        </authorList>
    </citation>
    <scope>NUCLEOTIDE SEQUENCE [LARGE SCALE GENOMIC DNA]</scope>
</reference>
<proteinExistence type="predicted"/>
<dbReference type="InterPro" id="IPR013087">
    <property type="entry name" value="Znf_C2H2_type"/>
</dbReference>
<feature type="domain" description="C2H2-type" evidence="3">
    <location>
        <begin position="433"/>
        <end position="463"/>
    </location>
</feature>
<feature type="compositionally biased region" description="Low complexity" evidence="2">
    <location>
        <begin position="269"/>
        <end position="283"/>
    </location>
</feature>
<evidence type="ECO:0000259" key="3">
    <source>
        <dbReference type="PROSITE" id="PS50157"/>
    </source>
</evidence>
<evidence type="ECO:0000313" key="4">
    <source>
        <dbReference type="EMBL" id="CAA7269687.1"/>
    </source>
</evidence>
<organism evidence="4 5">
    <name type="scientific">Cyclocybe aegerita</name>
    <name type="common">Black poplar mushroom</name>
    <name type="synonym">Agrocybe aegerita</name>
    <dbReference type="NCBI Taxonomy" id="1973307"/>
    <lineage>
        <taxon>Eukaryota</taxon>
        <taxon>Fungi</taxon>
        <taxon>Dikarya</taxon>
        <taxon>Basidiomycota</taxon>
        <taxon>Agaricomycotina</taxon>
        <taxon>Agaricomycetes</taxon>
        <taxon>Agaricomycetidae</taxon>
        <taxon>Agaricales</taxon>
        <taxon>Agaricineae</taxon>
        <taxon>Bolbitiaceae</taxon>
        <taxon>Cyclocybe</taxon>
    </lineage>
</organism>
<evidence type="ECO:0000313" key="5">
    <source>
        <dbReference type="Proteomes" id="UP000467700"/>
    </source>
</evidence>
<dbReference type="GO" id="GO:0008270">
    <property type="term" value="F:zinc ion binding"/>
    <property type="evidence" value="ECO:0007669"/>
    <property type="project" value="UniProtKB-KW"/>
</dbReference>
<name>A0A8S0WSC2_CYCAE</name>
<feature type="region of interest" description="Disordered" evidence="2">
    <location>
        <begin position="266"/>
        <end position="311"/>
    </location>
</feature>
<sequence length="482" mass="53098">MNFVASLYSLSSNLNTSPQGVLDIFQETISVVSAQQPEVQHGLELDAMAFRRKRSRDETSISTRACHRLDSPLDRSSSTSINIYPSSTSFHVDEYLLPDSSTPSSTLSSPTFASESPSQLWLHPSVAAFNDYPLTSINHRHPRGSTTSPHAQADQILTPFEATLRRATGEFKTPVGHHPSNDFLLGLQWEDTISDHSAGLVQLPVGPVHDGSWDTPTILKDHLPGPGWNDHTAISWDVNDEGLLPPRFVPNGIDLHYSTSSGESYEVCSPYSTSSQPSSSTTSLARDSGETEQALPLILPNSQERSMNKSHKSGHHIQAGTVQLVYPPTWVSLAASLASSSPVIVTCRLLTNLPTQALAPGPSMFAAQIHECGALINTVEAFIAHMEAHIGKKRRKGGNSARFRCTWNGCRTTHQVFDEGGYHRHLEQHGLRWHCPHLNCDFAIGRRDCLLEHLKKVHSAEEKDALKRIKNRMVFARLYTGT</sequence>
<protein>
    <recommendedName>
        <fullName evidence="3">C2H2-type domain-containing protein</fullName>
    </recommendedName>
</protein>
<dbReference type="PROSITE" id="PS50157">
    <property type="entry name" value="ZINC_FINGER_C2H2_2"/>
    <property type="match status" value="1"/>
</dbReference>